<name>A0A7W5DNE1_9PORP</name>
<comment type="caution">
    <text evidence="6">The sequence shown here is derived from an EMBL/GenBank/DDBJ whole genome shotgun (WGS) entry which is preliminary data.</text>
</comment>
<dbReference type="InterPro" id="IPR036271">
    <property type="entry name" value="Tet_transcr_reg_TetR-rel_C_sf"/>
</dbReference>
<dbReference type="EMBL" id="JACHYB010000001">
    <property type="protein sequence ID" value="MBB3186132.1"/>
    <property type="molecule type" value="Genomic_DNA"/>
</dbReference>
<dbReference type="PANTHER" id="PTHR47506">
    <property type="entry name" value="TRANSCRIPTIONAL REGULATORY PROTEIN"/>
    <property type="match status" value="1"/>
</dbReference>
<dbReference type="GO" id="GO:0003677">
    <property type="term" value="F:DNA binding"/>
    <property type="evidence" value="ECO:0007669"/>
    <property type="project" value="UniProtKB-UniRule"/>
</dbReference>
<accession>A0A7W5DNE1</accession>
<evidence type="ECO:0000256" key="3">
    <source>
        <dbReference type="ARBA" id="ARBA00023163"/>
    </source>
</evidence>
<keyword evidence="2 4" id="KW-0238">DNA-binding</keyword>
<dbReference type="PRINTS" id="PR00455">
    <property type="entry name" value="HTHTETR"/>
</dbReference>
<organism evidence="6 7">
    <name type="scientific">Microbacter margulisiae</name>
    <dbReference type="NCBI Taxonomy" id="1350067"/>
    <lineage>
        <taxon>Bacteria</taxon>
        <taxon>Pseudomonadati</taxon>
        <taxon>Bacteroidota</taxon>
        <taxon>Bacteroidia</taxon>
        <taxon>Bacteroidales</taxon>
        <taxon>Porphyromonadaceae</taxon>
        <taxon>Microbacter</taxon>
    </lineage>
</organism>
<keyword evidence="3" id="KW-0804">Transcription</keyword>
<dbReference type="PROSITE" id="PS50977">
    <property type="entry name" value="HTH_TETR_2"/>
    <property type="match status" value="1"/>
</dbReference>
<protein>
    <submittedName>
        <fullName evidence="6">AcrR family transcriptional regulator</fullName>
    </submittedName>
</protein>
<dbReference type="SUPFAM" id="SSF46689">
    <property type="entry name" value="Homeodomain-like"/>
    <property type="match status" value="1"/>
</dbReference>
<evidence type="ECO:0000256" key="4">
    <source>
        <dbReference type="PROSITE-ProRule" id="PRU00335"/>
    </source>
</evidence>
<dbReference type="SUPFAM" id="SSF48498">
    <property type="entry name" value="Tetracyclin repressor-like, C-terminal domain"/>
    <property type="match status" value="1"/>
</dbReference>
<dbReference type="Pfam" id="PF00440">
    <property type="entry name" value="TetR_N"/>
    <property type="match status" value="1"/>
</dbReference>
<dbReference type="RefSeq" id="WP_183412070.1">
    <property type="nucleotide sequence ID" value="NZ_JACHYB010000001.1"/>
</dbReference>
<keyword evidence="7" id="KW-1185">Reference proteome</keyword>
<feature type="domain" description="HTH tetR-type" evidence="5">
    <location>
        <begin position="5"/>
        <end position="65"/>
    </location>
</feature>
<dbReference type="Proteomes" id="UP000544222">
    <property type="component" value="Unassembled WGS sequence"/>
</dbReference>
<evidence type="ECO:0000256" key="2">
    <source>
        <dbReference type="ARBA" id="ARBA00023125"/>
    </source>
</evidence>
<gene>
    <name evidence="6" type="ORF">FHX64_000295</name>
</gene>
<sequence length="194" mass="21645">MSKAYKTKEYIIEKTASIFNTKGYAGTSLNDLTEVTGLTKGSIYGNFKNKDDVAIEAFKYNLQLMSQLFMSEKAKEKSYRGKLLIYTKVLCDSSGSKLPIGGCPILNTAIESDDTHPVLKEFAKKALLNWKNDFVEILNAGIQAGEFSSDLNTEQVAITILALIEGSIMINKLTDNNNHIRLIMESLRDYINQL</sequence>
<feature type="DNA-binding region" description="H-T-H motif" evidence="4">
    <location>
        <begin position="28"/>
        <end position="47"/>
    </location>
</feature>
<dbReference type="Pfam" id="PF16925">
    <property type="entry name" value="TetR_C_13"/>
    <property type="match status" value="1"/>
</dbReference>
<dbReference type="Gene3D" id="1.10.357.10">
    <property type="entry name" value="Tetracycline Repressor, domain 2"/>
    <property type="match status" value="1"/>
</dbReference>
<keyword evidence="1" id="KW-0805">Transcription regulation</keyword>
<dbReference type="InterPro" id="IPR011075">
    <property type="entry name" value="TetR_C"/>
</dbReference>
<dbReference type="AlphaFoldDB" id="A0A7W5DNE1"/>
<reference evidence="6 7" key="1">
    <citation type="submission" date="2020-08" db="EMBL/GenBank/DDBJ databases">
        <title>Genomic Encyclopedia of Type Strains, Phase IV (KMG-IV): sequencing the most valuable type-strain genomes for metagenomic binning, comparative biology and taxonomic classification.</title>
        <authorList>
            <person name="Goeker M."/>
        </authorList>
    </citation>
    <scope>NUCLEOTIDE SEQUENCE [LARGE SCALE GENOMIC DNA]</scope>
    <source>
        <strain evidence="6 7">DSM 27471</strain>
    </source>
</reference>
<evidence type="ECO:0000259" key="5">
    <source>
        <dbReference type="PROSITE" id="PS50977"/>
    </source>
</evidence>
<dbReference type="InterPro" id="IPR001647">
    <property type="entry name" value="HTH_TetR"/>
</dbReference>
<dbReference type="InterPro" id="IPR009057">
    <property type="entry name" value="Homeodomain-like_sf"/>
</dbReference>
<evidence type="ECO:0000313" key="6">
    <source>
        <dbReference type="EMBL" id="MBB3186132.1"/>
    </source>
</evidence>
<dbReference type="PANTHER" id="PTHR47506:SF3">
    <property type="entry name" value="HTH-TYPE TRANSCRIPTIONAL REGULATOR LMRA"/>
    <property type="match status" value="1"/>
</dbReference>
<evidence type="ECO:0000313" key="7">
    <source>
        <dbReference type="Proteomes" id="UP000544222"/>
    </source>
</evidence>
<proteinExistence type="predicted"/>
<evidence type="ECO:0000256" key="1">
    <source>
        <dbReference type="ARBA" id="ARBA00023015"/>
    </source>
</evidence>